<evidence type="ECO:0000313" key="8">
    <source>
        <dbReference type="Proteomes" id="UP000637704"/>
    </source>
</evidence>
<evidence type="ECO:0000256" key="4">
    <source>
        <dbReference type="ARBA" id="ARBA00023157"/>
    </source>
</evidence>
<dbReference type="InterPro" id="IPR009003">
    <property type="entry name" value="Peptidase_S1_PA"/>
</dbReference>
<dbReference type="InterPro" id="IPR033116">
    <property type="entry name" value="TRYPSIN_SER"/>
</dbReference>
<keyword evidence="4" id="KW-1015">Disulfide bond</keyword>
<feature type="non-terminal residue" evidence="7">
    <location>
        <position position="238"/>
    </location>
</feature>
<protein>
    <submittedName>
        <fullName evidence="7">TMPSC protease</fullName>
    </submittedName>
</protein>
<dbReference type="CDD" id="cd00190">
    <property type="entry name" value="Tryp_SPc"/>
    <property type="match status" value="1"/>
</dbReference>
<dbReference type="InterPro" id="IPR001254">
    <property type="entry name" value="Trypsin_dom"/>
</dbReference>
<dbReference type="PROSITE" id="PS00134">
    <property type="entry name" value="TRYPSIN_HIS"/>
    <property type="match status" value="1"/>
</dbReference>
<dbReference type="PROSITE" id="PS50240">
    <property type="entry name" value="TRYPSIN_DOM"/>
    <property type="match status" value="1"/>
</dbReference>
<dbReference type="InterPro" id="IPR018114">
    <property type="entry name" value="TRYPSIN_HIS"/>
</dbReference>
<organism evidence="7 8">
    <name type="scientific">Eolophus roseicapilla</name>
    <name type="common">Galah cockatoo</name>
    <name type="synonym">Cacatua roseicapilla</name>
    <dbReference type="NCBI Taxonomy" id="176039"/>
    <lineage>
        <taxon>Eukaryota</taxon>
        <taxon>Metazoa</taxon>
        <taxon>Chordata</taxon>
        <taxon>Craniata</taxon>
        <taxon>Vertebrata</taxon>
        <taxon>Euteleostomi</taxon>
        <taxon>Archelosauria</taxon>
        <taxon>Archosauria</taxon>
        <taxon>Dinosauria</taxon>
        <taxon>Saurischia</taxon>
        <taxon>Theropoda</taxon>
        <taxon>Coelurosauria</taxon>
        <taxon>Aves</taxon>
        <taxon>Neognathae</taxon>
        <taxon>Neoaves</taxon>
        <taxon>Telluraves</taxon>
        <taxon>Australaves</taxon>
        <taxon>Psittaciformes</taxon>
        <taxon>Cacatuidae</taxon>
        <taxon>Eolophus</taxon>
    </lineage>
</organism>
<keyword evidence="3 5" id="KW-0720">Serine protease</keyword>
<dbReference type="SMART" id="SM00020">
    <property type="entry name" value="Tryp_SPc"/>
    <property type="match status" value="1"/>
</dbReference>
<accession>A0A851XPE2</accession>
<dbReference type="FunFam" id="2.40.10.10:FF:000003">
    <property type="entry name" value="Transmembrane serine protease 3"/>
    <property type="match status" value="1"/>
</dbReference>
<proteinExistence type="predicted"/>
<dbReference type="PANTHER" id="PTHR24252">
    <property type="entry name" value="ACROSIN-RELATED"/>
    <property type="match status" value="1"/>
</dbReference>
<dbReference type="Proteomes" id="UP000637704">
    <property type="component" value="Unassembled WGS sequence"/>
</dbReference>
<feature type="non-terminal residue" evidence="7">
    <location>
        <position position="1"/>
    </location>
</feature>
<evidence type="ECO:0000256" key="2">
    <source>
        <dbReference type="ARBA" id="ARBA00022801"/>
    </source>
</evidence>
<evidence type="ECO:0000259" key="6">
    <source>
        <dbReference type="PROSITE" id="PS50240"/>
    </source>
</evidence>
<dbReference type="PROSITE" id="PS00135">
    <property type="entry name" value="TRYPSIN_SER"/>
    <property type="match status" value="1"/>
</dbReference>
<dbReference type="InterPro" id="IPR001314">
    <property type="entry name" value="Peptidase_S1A"/>
</dbReference>
<name>A0A851XPE2_EOLRO</name>
<reference evidence="7" key="1">
    <citation type="submission" date="2019-09" db="EMBL/GenBank/DDBJ databases">
        <title>Bird 10,000 Genomes (B10K) Project - Family phase.</title>
        <authorList>
            <person name="Zhang G."/>
        </authorList>
    </citation>
    <scope>NUCLEOTIDE SEQUENCE</scope>
    <source>
        <strain evidence="7">B10K-DU-025-06</strain>
        <tissue evidence="7">Mixed tissue sample</tissue>
    </source>
</reference>
<evidence type="ECO:0000256" key="5">
    <source>
        <dbReference type="RuleBase" id="RU363034"/>
    </source>
</evidence>
<keyword evidence="2 5" id="KW-0378">Hydrolase</keyword>
<dbReference type="SUPFAM" id="SSF50494">
    <property type="entry name" value="Trypsin-like serine proteases"/>
    <property type="match status" value="1"/>
</dbReference>
<dbReference type="PRINTS" id="PR00722">
    <property type="entry name" value="CHYMOTRYPSIN"/>
</dbReference>
<keyword evidence="8" id="KW-1185">Reference proteome</keyword>
<feature type="domain" description="Peptidase S1" evidence="6">
    <location>
        <begin position="1"/>
        <end position="238"/>
    </location>
</feature>
<dbReference type="GO" id="GO:0006508">
    <property type="term" value="P:proteolysis"/>
    <property type="evidence" value="ECO:0007669"/>
    <property type="project" value="UniProtKB-KW"/>
</dbReference>
<dbReference type="AlphaFoldDB" id="A0A851XPE2"/>
<dbReference type="GO" id="GO:0004252">
    <property type="term" value="F:serine-type endopeptidase activity"/>
    <property type="evidence" value="ECO:0007669"/>
    <property type="project" value="InterPro"/>
</dbReference>
<evidence type="ECO:0000256" key="1">
    <source>
        <dbReference type="ARBA" id="ARBA00022670"/>
    </source>
</evidence>
<comment type="caution">
    <text evidence="7">The sequence shown here is derived from an EMBL/GenBank/DDBJ whole genome shotgun (WGS) entry which is preliminary data.</text>
</comment>
<evidence type="ECO:0000256" key="3">
    <source>
        <dbReference type="ARBA" id="ARBA00022825"/>
    </source>
</evidence>
<dbReference type="EMBL" id="WBNI01000631">
    <property type="protein sequence ID" value="NXD68866.1"/>
    <property type="molecule type" value="Genomic_DNA"/>
</dbReference>
<keyword evidence="1 5" id="KW-0645">Protease</keyword>
<dbReference type="InterPro" id="IPR043504">
    <property type="entry name" value="Peptidase_S1_PA_chymotrypsin"/>
</dbReference>
<dbReference type="Gene3D" id="2.40.10.10">
    <property type="entry name" value="Trypsin-like serine proteases"/>
    <property type="match status" value="2"/>
</dbReference>
<evidence type="ECO:0000313" key="7">
    <source>
        <dbReference type="EMBL" id="NXD68866.1"/>
    </source>
</evidence>
<dbReference type="PANTHER" id="PTHR24252:SF21">
    <property type="entry name" value="TRANSMEMBRANE SERINE PROTEASE 12"/>
    <property type="match status" value="1"/>
</dbReference>
<dbReference type="Pfam" id="PF00089">
    <property type="entry name" value="Trypsin"/>
    <property type="match status" value="1"/>
</dbReference>
<sequence length="238" mass="26007">IIGGHDAQVGAWPWLVSLQLYQGGGRFSHVCGGVLVNKNSILTAGHCVTGRKHPYTWRAVLGVHNLGKHSAHTTRRYIRSIVVHPEFKRDTFENDIALLELNAAVRYSASIQPICLPSAHLDPHTNNGTECFITGWGRKKEKGKISAVLQEAQVEIIPSNVCNSSDAYGGLVNDNMICAGSLWGGTDTCQGDSGGPLACYHPPTNRYYLMGIASFGVGCGRPRFPGIYVRSSQYRRWI</sequence>
<gene>
    <name evidence="7" type="primary">Tmprss12</name>
    <name evidence="7" type="ORF">EOLROS_R00639</name>
</gene>